<dbReference type="InterPro" id="IPR050525">
    <property type="entry name" value="ECM_Assembly_Org"/>
</dbReference>
<evidence type="ECO:0000256" key="4">
    <source>
        <dbReference type="ARBA" id="ARBA00022553"/>
    </source>
</evidence>
<dbReference type="CDD" id="cd01472">
    <property type="entry name" value="vWA_collagen"/>
    <property type="match status" value="1"/>
</dbReference>
<evidence type="ECO:0000256" key="10">
    <source>
        <dbReference type="ARBA" id="ARBA00046169"/>
    </source>
</evidence>
<dbReference type="Gene3D" id="3.40.50.410">
    <property type="entry name" value="von Willebrand factor, type A domain"/>
    <property type="match status" value="1"/>
</dbReference>
<feature type="domain" description="Fibronectin type-III" evidence="13">
    <location>
        <begin position="309"/>
        <end position="390"/>
    </location>
</feature>
<keyword evidence="2" id="KW-0964">Secreted</keyword>
<dbReference type="PANTHER" id="PTHR24020:SF77">
    <property type="entry name" value="VON WILLEBRAND FACTOR A DOMAIN-CONTAINING PROTEIN 1"/>
    <property type="match status" value="1"/>
</dbReference>
<reference evidence="14" key="1">
    <citation type="thesis" date="2020" institute="ProQuest LLC" country="789 East Eisenhower Parkway, Ann Arbor, MI, USA">
        <title>Comparative Genomics and Chromosome Evolution.</title>
        <authorList>
            <person name="Mudd A.B."/>
        </authorList>
    </citation>
    <scope>NUCLEOTIDE SEQUENCE</scope>
    <source>
        <strain evidence="14">Female2</strain>
        <tissue evidence="14">Blood</tissue>
    </source>
</reference>
<dbReference type="InterPro" id="IPR036465">
    <property type="entry name" value="vWFA_dom_sf"/>
</dbReference>
<dbReference type="Gene3D" id="2.60.40.10">
    <property type="entry name" value="Immunoglobulins"/>
    <property type="match status" value="2"/>
</dbReference>
<dbReference type="SUPFAM" id="SSF53300">
    <property type="entry name" value="vWA-like"/>
    <property type="match status" value="1"/>
</dbReference>
<dbReference type="PANTHER" id="PTHR24020">
    <property type="entry name" value="COLLAGEN ALPHA"/>
    <property type="match status" value="1"/>
</dbReference>
<dbReference type="FunFam" id="2.60.40.10:FF:001442">
    <property type="entry name" value="von Willebrand factor A domain containing 1"/>
    <property type="match status" value="1"/>
</dbReference>
<dbReference type="PRINTS" id="PR00453">
    <property type="entry name" value="VWFADOMAIN"/>
</dbReference>
<dbReference type="InterPro" id="IPR003961">
    <property type="entry name" value="FN3_dom"/>
</dbReference>
<keyword evidence="8" id="KW-1015">Disulfide bond</keyword>
<dbReference type="CDD" id="cd00063">
    <property type="entry name" value="FN3"/>
    <property type="match status" value="2"/>
</dbReference>
<organism evidence="14 15">
    <name type="scientific">Hymenochirus boettgeri</name>
    <name type="common">Congo dwarf clawed frog</name>
    <dbReference type="NCBI Taxonomy" id="247094"/>
    <lineage>
        <taxon>Eukaryota</taxon>
        <taxon>Metazoa</taxon>
        <taxon>Chordata</taxon>
        <taxon>Craniata</taxon>
        <taxon>Vertebrata</taxon>
        <taxon>Euteleostomi</taxon>
        <taxon>Amphibia</taxon>
        <taxon>Batrachia</taxon>
        <taxon>Anura</taxon>
        <taxon>Pipoidea</taxon>
        <taxon>Pipidae</taxon>
        <taxon>Pipinae</taxon>
        <taxon>Hymenochirus</taxon>
    </lineage>
</organism>
<evidence type="ECO:0000256" key="2">
    <source>
        <dbReference type="ARBA" id="ARBA00022525"/>
    </source>
</evidence>
<sequence>MIVCFVLYLPSLLLAALAQTIPDADLAAFVPDSEGDLIFLLDSSGSVSYYEFAKVKEFIGNLLRPFTFGPQDVQASIVHISTEPALEFSFNQYGSRQEIQKAIQNTEQRMGDTNTGKALFYIKDNLFEEKRGSRADVPKVMVWVTDGLSTDDVSLPMQLLKDMGVTVFIVSTGRGNYLNLSAAASQPTDNHLHFVDVDDLHIITRELRNAIIEIIRTRRLHAQDITATSFQIIWPNLLSRDTGHYLLEYGLVSNPDRKLRKTLSGDETSAELHDLTPDTTYQVTLFPESNVHYIQSQTIQVSTLPEIIWTRRLHAENITATSFQLIWPKLLYRDTGHYVLEYGLVSYPESKLRKILSGDETSTELQDLTPGTTYQGPLKAKLSIYNNNVF</sequence>
<protein>
    <recommendedName>
        <fullName evidence="9">von Willebrand factor A domain-containing protein 1</fullName>
    </recommendedName>
</protein>
<dbReference type="InterPro" id="IPR002035">
    <property type="entry name" value="VWF_A"/>
</dbReference>
<gene>
    <name evidence="14" type="ORF">GDO86_012657</name>
</gene>
<dbReference type="Pfam" id="PF00041">
    <property type="entry name" value="fn3"/>
    <property type="match status" value="1"/>
</dbReference>
<evidence type="ECO:0000313" key="14">
    <source>
        <dbReference type="EMBL" id="KAG8434359.1"/>
    </source>
</evidence>
<evidence type="ECO:0000256" key="11">
    <source>
        <dbReference type="SAM" id="SignalP"/>
    </source>
</evidence>
<keyword evidence="5 11" id="KW-0732">Signal</keyword>
<evidence type="ECO:0000259" key="13">
    <source>
        <dbReference type="PROSITE" id="PS50853"/>
    </source>
</evidence>
<comment type="subcellular location">
    <subcellularLocation>
        <location evidence="1">Secreted</location>
        <location evidence="1">Extracellular space</location>
        <location evidence="1">Extracellular matrix</location>
        <location evidence="1">Basement membrane</location>
    </subcellularLocation>
</comment>
<dbReference type="SUPFAM" id="SSF49265">
    <property type="entry name" value="Fibronectin type III"/>
    <property type="match status" value="1"/>
</dbReference>
<feature type="domain" description="Fibronectin type-III" evidence="13">
    <location>
        <begin position="216"/>
        <end position="306"/>
    </location>
</feature>
<evidence type="ECO:0000256" key="9">
    <source>
        <dbReference type="ARBA" id="ARBA00029542"/>
    </source>
</evidence>
<feature type="domain" description="VWFA" evidence="12">
    <location>
        <begin position="36"/>
        <end position="211"/>
    </location>
</feature>
<dbReference type="PROSITE" id="PS50853">
    <property type="entry name" value="FN3"/>
    <property type="match status" value="2"/>
</dbReference>
<dbReference type="OrthoDB" id="9949424at2759"/>
<comment type="caution">
    <text evidence="14">The sequence shown here is derived from an EMBL/GenBank/DDBJ whole genome shotgun (WGS) entry which is preliminary data.</text>
</comment>
<dbReference type="SMART" id="SM00327">
    <property type="entry name" value="VWA"/>
    <property type="match status" value="1"/>
</dbReference>
<keyword evidence="4" id="KW-0597">Phosphoprotein</keyword>
<proteinExistence type="predicted"/>
<dbReference type="SMART" id="SM00060">
    <property type="entry name" value="FN3"/>
    <property type="match status" value="2"/>
</dbReference>
<keyword evidence="15" id="KW-1185">Reference proteome</keyword>
<evidence type="ECO:0000256" key="5">
    <source>
        <dbReference type="ARBA" id="ARBA00022729"/>
    </source>
</evidence>
<dbReference type="AlphaFoldDB" id="A0A8T2IN58"/>
<evidence type="ECO:0000256" key="1">
    <source>
        <dbReference type="ARBA" id="ARBA00004302"/>
    </source>
</evidence>
<dbReference type="EMBL" id="JAACNH010000008">
    <property type="protein sequence ID" value="KAG8434359.1"/>
    <property type="molecule type" value="Genomic_DNA"/>
</dbReference>
<evidence type="ECO:0000256" key="7">
    <source>
        <dbReference type="ARBA" id="ARBA00022869"/>
    </source>
</evidence>
<evidence type="ECO:0000259" key="12">
    <source>
        <dbReference type="PROSITE" id="PS50234"/>
    </source>
</evidence>
<dbReference type="PROSITE" id="PS50234">
    <property type="entry name" value="VWFA"/>
    <property type="match status" value="1"/>
</dbReference>
<evidence type="ECO:0000313" key="15">
    <source>
        <dbReference type="Proteomes" id="UP000812440"/>
    </source>
</evidence>
<accession>A0A8T2IN58</accession>
<evidence type="ECO:0000256" key="8">
    <source>
        <dbReference type="ARBA" id="ARBA00023157"/>
    </source>
</evidence>
<name>A0A8T2IN58_9PIPI</name>
<dbReference type="InterPro" id="IPR036116">
    <property type="entry name" value="FN3_sf"/>
</dbReference>
<keyword evidence="7" id="KW-0084">Basement membrane</keyword>
<dbReference type="GO" id="GO:0005604">
    <property type="term" value="C:basement membrane"/>
    <property type="evidence" value="ECO:0007669"/>
    <property type="project" value="UniProtKB-SubCell"/>
</dbReference>
<feature type="chain" id="PRO_5035724056" description="von Willebrand factor A domain-containing protein 1" evidence="11">
    <location>
        <begin position="19"/>
        <end position="390"/>
    </location>
</feature>
<dbReference type="InterPro" id="IPR013783">
    <property type="entry name" value="Ig-like_fold"/>
</dbReference>
<comment type="function">
    <text evidence="10">Promotes matrix assembly. Involved in the organization of skeletal muscles and in the formation of neuromuscular junctions.</text>
</comment>
<keyword evidence="3" id="KW-0272">Extracellular matrix</keyword>
<evidence type="ECO:0000256" key="6">
    <source>
        <dbReference type="ARBA" id="ARBA00022737"/>
    </source>
</evidence>
<feature type="signal peptide" evidence="11">
    <location>
        <begin position="1"/>
        <end position="18"/>
    </location>
</feature>
<dbReference type="FunFam" id="3.40.50.410:FF:000046">
    <property type="entry name" value="von Willebrand factor A domain-containing protein 1"/>
    <property type="match status" value="1"/>
</dbReference>
<dbReference type="Pfam" id="PF00092">
    <property type="entry name" value="VWA"/>
    <property type="match status" value="1"/>
</dbReference>
<keyword evidence="6" id="KW-0677">Repeat</keyword>
<evidence type="ECO:0000256" key="3">
    <source>
        <dbReference type="ARBA" id="ARBA00022530"/>
    </source>
</evidence>
<dbReference type="Proteomes" id="UP000812440">
    <property type="component" value="Chromosome 7"/>
</dbReference>